<proteinExistence type="predicted"/>
<feature type="compositionally biased region" description="Basic and acidic residues" evidence="1">
    <location>
        <begin position="96"/>
        <end position="108"/>
    </location>
</feature>
<feature type="non-terminal residue" evidence="2">
    <location>
        <position position="108"/>
    </location>
</feature>
<accession>A0A6J4M7Y9</accession>
<sequence length="108" mass="12165">EDRARGHRRAAAGEAAAPRQRLRERLQQQQRQRTRRHHRAADRGRGVAGRRFRQLVRHDPGDDHLLPRPARGGGEAAVEGPRRPPADAGRGPDVARPADADPHRRLRL</sequence>
<name>A0A6J4M7Y9_9ACTN</name>
<feature type="non-terminal residue" evidence="2">
    <location>
        <position position="1"/>
    </location>
</feature>
<feature type="region of interest" description="Disordered" evidence="1">
    <location>
        <begin position="1"/>
        <end position="108"/>
    </location>
</feature>
<feature type="compositionally biased region" description="Basic residues" evidence="1">
    <location>
        <begin position="1"/>
        <end position="10"/>
    </location>
</feature>
<protein>
    <submittedName>
        <fullName evidence="2">Uncharacterized protein</fullName>
    </submittedName>
</protein>
<reference evidence="2" key="1">
    <citation type="submission" date="2020-02" db="EMBL/GenBank/DDBJ databases">
        <authorList>
            <person name="Meier V. D."/>
        </authorList>
    </citation>
    <scope>NUCLEOTIDE SEQUENCE</scope>
    <source>
        <strain evidence="2">AVDCRST_MAG36</strain>
    </source>
</reference>
<dbReference type="AlphaFoldDB" id="A0A6J4M7Y9"/>
<dbReference type="EMBL" id="CADCUH010000138">
    <property type="protein sequence ID" value="CAA9352681.1"/>
    <property type="molecule type" value="Genomic_DNA"/>
</dbReference>
<feature type="compositionally biased region" description="Basic and acidic residues" evidence="1">
    <location>
        <begin position="56"/>
        <end position="66"/>
    </location>
</feature>
<evidence type="ECO:0000313" key="2">
    <source>
        <dbReference type="EMBL" id="CAA9352681.1"/>
    </source>
</evidence>
<organism evidence="2">
    <name type="scientific">uncultured Nocardioidaceae bacterium</name>
    <dbReference type="NCBI Taxonomy" id="253824"/>
    <lineage>
        <taxon>Bacteria</taxon>
        <taxon>Bacillati</taxon>
        <taxon>Actinomycetota</taxon>
        <taxon>Actinomycetes</taxon>
        <taxon>Propionibacteriales</taxon>
        <taxon>Nocardioidaceae</taxon>
        <taxon>environmental samples</taxon>
    </lineage>
</organism>
<evidence type="ECO:0000256" key="1">
    <source>
        <dbReference type="SAM" id="MobiDB-lite"/>
    </source>
</evidence>
<gene>
    <name evidence="2" type="ORF">AVDCRST_MAG36-2077</name>
</gene>